<evidence type="ECO:0000313" key="11">
    <source>
        <dbReference type="Proteomes" id="UP000287352"/>
    </source>
</evidence>
<dbReference type="FunFam" id="3.40.640.10:FF:000046">
    <property type="entry name" value="Cystathionine gamma-lyase"/>
    <property type="match status" value="1"/>
</dbReference>
<dbReference type="GO" id="GO:0018826">
    <property type="term" value="F:methionine gamma-lyase activity"/>
    <property type="evidence" value="ECO:0007669"/>
    <property type="project" value="UniProtKB-EC"/>
</dbReference>
<dbReference type="GO" id="GO:0009086">
    <property type="term" value="P:methionine biosynthetic process"/>
    <property type="evidence" value="ECO:0007669"/>
    <property type="project" value="UniProtKB-ARBA"/>
</dbReference>
<dbReference type="InterPro" id="IPR054542">
    <property type="entry name" value="Cys_met_metab_PP"/>
</dbReference>
<comment type="similarity">
    <text evidence="2 9">Belongs to the trans-sulfuration enzymes family.</text>
</comment>
<keyword evidence="11" id="KW-1185">Reference proteome</keyword>
<sequence>MTTQEPWDIETILVHGGRSSSTGPASGKPTVQPIYASTTYLHDSVEALDQAFSGKTPEGEPAFVYARQANPNANAFEETMALAEKGVGAVACASGMAAIHVALLAAGLTTGTKIVASQDLYGPTIGIIRKLFLPIGAELVLADLCTPEGIAVIQEEQPDVVYVETVSNPLTKMADLAAISAAAQEVGAITIVDSTFSTPYLVRPIEYGFDLVLHSATKYISGHGDSTGGVVISAKNTLLDQLRSYSILLGAMLSPFESHLLLRGLRTLSLRMERHCSNALHVARFLKDHPAIARVHYPGLEDHPQHELAKQLMGSFGGLLAFELKEQTREAAFHFMNALQLCLPVTSLGDVFSLVSYPAISSHRTLSPAELQHMGITEGCIRMSVGVEHLEDILQDLDQALNH</sequence>
<evidence type="ECO:0000256" key="8">
    <source>
        <dbReference type="PIRSR" id="PIRSR001434-2"/>
    </source>
</evidence>
<feature type="modified residue" description="N6-(pyridoxal phosphate)lysine" evidence="8">
    <location>
        <position position="218"/>
    </location>
</feature>
<evidence type="ECO:0000256" key="4">
    <source>
        <dbReference type="ARBA" id="ARBA00047175"/>
    </source>
</evidence>
<dbReference type="Gene3D" id="3.40.640.10">
    <property type="entry name" value="Type I PLP-dependent aspartate aminotransferase-like (Major domain)"/>
    <property type="match status" value="1"/>
</dbReference>
<keyword evidence="3 8" id="KW-0663">Pyridoxal phosphate</keyword>
<evidence type="ECO:0000256" key="5">
    <source>
        <dbReference type="ARBA" id="ARBA00047199"/>
    </source>
</evidence>
<dbReference type="InterPro" id="IPR015422">
    <property type="entry name" value="PyrdxlP-dep_Trfase_small"/>
</dbReference>
<dbReference type="OrthoDB" id="9780685at2"/>
<dbReference type="Proteomes" id="UP000287352">
    <property type="component" value="Unassembled WGS sequence"/>
</dbReference>
<dbReference type="GO" id="GO:0019346">
    <property type="term" value="P:transsulfuration"/>
    <property type="evidence" value="ECO:0007669"/>
    <property type="project" value="InterPro"/>
</dbReference>
<dbReference type="RefSeq" id="WP_126579549.1">
    <property type="nucleotide sequence ID" value="NZ_BIFR01000001.1"/>
</dbReference>
<dbReference type="EC" id="4.4.1.2" evidence="4"/>
<dbReference type="Gene3D" id="3.90.1150.10">
    <property type="entry name" value="Aspartate Aminotransferase, domain 1"/>
    <property type="match status" value="1"/>
</dbReference>
<comment type="catalytic activity">
    <reaction evidence="7">
        <text>L-methionine + H2O = methanethiol + 2-oxobutanoate + NH4(+)</text>
        <dbReference type="Rhea" id="RHEA:23800"/>
        <dbReference type="ChEBI" id="CHEBI:15377"/>
        <dbReference type="ChEBI" id="CHEBI:16007"/>
        <dbReference type="ChEBI" id="CHEBI:16763"/>
        <dbReference type="ChEBI" id="CHEBI:28938"/>
        <dbReference type="ChEBI" id="CHEBI:57844"/>
        <dbReference type="EC" id="4.4.1.11"/>
    </reaction>
    <physiologicalReaction direction="left-to-right" evidence="7">
        <dbReference type="Rhea" id="RHEA:23801"/>
    </physiologicalReaction>
</comment>
<keyword evidence="10" id="KW-0456">Lyase</keyword>
<dbReference type="InterPro" id="IPR000277">
    <property type="entry name" value="Cys/Met-Metab_PyrdxlP-dep_enz"/>
</dbReference>
<gene>
    <name evidence="10" type="primary">mdeA</name>
    <name evidence="10" type="ORF">KTT_17350</name>
</gene>
<proteinExistence type="inferred from homology"/>
<evidence type="ECO:0000256" key="9">
    <source>
        <dbReference type="RuleBase" id="RU362118"/>
    </source>
</evidence>
<accession>A0A401ZYE4</accession>
<dbReference type="InterPro" id="IPR015421">
    <property type="entry name" value="PyrdxlP-dep_Trfase_major"/>
</dbReference>
<organism evidence="10 11">
    <name type="scientific">Tengunoibacter tsumagoiensis</name>
    <dbReference type="NCBI Taxonomy" id="2014871"/>
    <lineage>
        <taxon>Bacteria</taxon>
        <taxon>Bacillati</taxon>
        <taxon>Chloroflexota</taxon>
        <taxon>Ktedonobacteria</taxon>
        <taxon>Ktedonobacterales</taxon>
        <taxon>Dictyobacteraceae</taxon>
        <taxon>Tengunoibacter</taxon>
    </lineage>
</organism>
<dbReference type="CDD" id="cd00614">
    <property type="entry name" value="CGS_like"/>
    <property type="match status" value="1"/>
</dbReference>
<dbReference type="EMBL" id="BIFR01000001">
    <property type="protein sequence ID" value="GCE11876.1"/>
    <property type="molecule type" value="Genomic_DNA"/>
</dbReference>
<evidence type="ECO:0000256" key="6">
    <source>
        <dbReference type="ARBA" id="ARBA00048780"/>
    </source>
</evidence>
<dbReference type="InterPro" id="IPR015424">
    <property type="entry name" value="PyrdxlP-dep_Trfase"/>
</dbReference>
<dbReference type="GO" id="GO:0005737">
    <property type="term" value="C:cytoplasm"/>
    <property type="evidence" value="ECO:0007669"/>
    <property type="project" value="TreeGrafter"/>
</dbReference>
<evidence type="ECO:0000256" key="7">
    <source>
        <dbReference type="ARBA" id="ARBA00052699"/>
    </source>
</evidence>
<comment type="catalytic activity">
    <reaction evidence="6">
        <text>L-homocysteine + H2O = 2-oxobutanoate + hydrogen sulfide + NH4(+) + H(+)</text>
        <dbReference type="Rhea" id="RHEA:14501"/>
        <dbReference type="ChEBI" id="CHEBI:15377"/>
        <dbReference type="ChEBI" id="CHEBI:15378"/>
        <dbReference type="ChEBI" id="CHEBI:16763"/>
        <dbReference type="ChEBI" id="CHEBI:28938"/>
        <dbReference type="ChEBI" id="CHEBI:29919"/>
        <dbReference type="ChEBI" id="CHEBI:58199"/>
        <dbReference type="EC" id="4.4.1.2"/>
    </reaction>
    <physiologicalReaction direction="left-to-right" evidence="6">
        <dbReference type="Rhea" id="RHEA:14502"/>
    </physiologicalReaction>
</comment>
<comment type="cofactor">
    <cofactor evidence="1 9">
        <name>pyridoxal 5'-phosphate</name>
        <dbReference type="ChEBI" id="CHEBI:597326"/>
    </cofactor>
</comment>
<protein>
    <recommendedName>
        <fullName evidence="4">homocysteine desulfhydrase</fullName>
        <ecNumber evidence="4">4.4.1.2</ecNumber>
    </recommendedName>
    <alternativeName>
        <fullName evidence="5">Homocysteine desulfhydrase</fullName>
    </alternativeName>
</protein>
<dbReference type="PANTHER" id="PTHR11808">
    <property type="entry name" value="TRANS-SULFURATION ENZYME FAMILY MEMBER"/>
    <property type="match status" value="1"/>
</dbReference>
<evidence type="ECO:0000256" key="3">
    <source>
        <dbReference type="ARBA" id="ARBA00022898"/>
    </source>
</evidence>
<dbReference type="GO" id="GO:0030170">
    <property type="term" value="F:pyridoxal phosphate binding"/>
    <property type="evidence" value="ECO:0007669"/>
    <property type="project" value="InterPro"/>
</dbReference>
<dbReference type="SUPFAM" id="SSF53383">
    <property type="entry name" value="PLP-dependent transferases"/>
    <property type="match status" value="1"/>
</dbReference>
<comment type="caution">
    <text evidence="10">The sequence shown here is derived from an EMBL/GenBank/DDBJ whole genome shotgun (WGS) entry which is preliminary data.</text>
</comment>
<evidence type="ECO:0000256" key="1">
    <source>
        <dbReference type="ARBA" id="ARBA00001933"/>
    </source>
</evidence>
<dbReference type="FunFam" id="3.90.1150.10:FF:000033">
    <property type="entry name" value="Cystathionine gamma-synthase"/>
    <property type="match status" value="1"/>
</dbReference>
<dbReference type="PROSITE" id="PS00868">
    <property type="entry name" value="CYS_MET_METAB_PP"/>
    <property type="match status" value="1"/>
</dbReference>
<evidence type="ECO:0000256" key="2">
    <source>
        <dbReference type="ARBA" id="ARBA00009077"/>
    </source>
</evidence>
<dbReference type="AlphaFoldDB" id="A0A401ZYE4"/>
<dbReference type="GO" id="GO:0047982">
    <property type="term" value="F:homocysteine desulfhydrase activity"/>
    <property type="evidence" value="ECO:0007669"/>
    <property type="project" value="UniProtKB-EC"/>
</dbReference>
<reference evidence="11" key="1">
    <citation type="submission" date="2018-12" db="EMBL/GenBank/DDBJ databases">
        <title>Tengunoibacter tsumagoiensis gen. nov., sp. nov., Dictyobacter kobayashii sp. nov., D. alpinus sp. nov., and D. joshuensis sp. nov. and description of Dictyobacteraceae fam. nov. within the order Ktedonobacterales isolated from Tengu-no-mugimeshi.</title>
        <authorList>
            <person name="Wang C.M."/>
            <person name="Zheng Y."/>
            <person name="Sakai Y."/>
            <person name="Toyoda A."/>
            <person name="Minakuchi Y."/>
            <person name="Abe K."/>
            <person name="Yokota A."/>
            <person name="Yabe S."/>
        </authorList>
    </citation>
    <scope>NUCLEOTIDE SEQUENCE [LARGE SCALE GENOMIC DNA]</scope>
    <source>
        <strain evidence="11">Uno3</strain>
    </source>
</reference>
<dbReference type="PIRSF" id="PIRSF001434">
    <property type="entry name" value="CGS"/>
    <property type="match status" value="1"/>
</dbReference>
<dbReference type="Pfam" id="PF01053">
    <property type="entry name" value="Cys_Met_Meta_PP"/>
    <property type="match status" value="1"/>
</dbReference>
<name>A0A401ZYE4_9CHLR</name>
<evidence type="ECO:0000313" key="10">
    <source>
        <dbReference type="EMBL" id="GCE11876.1"/>
    </source>
</evidence>